<comment type="similarity">
    <text evidence="7">Belongs to the binding-protein-dependent transport system permease family.</text>
</comment>
<feature type="transmembrane region" description="Helical" evidence="7">
    <location>
        <begin position="246"/>
        <end position="270"/>
    </location>
</feature>
<comment type="caution">
    <text evidence="9">The sequence shown here is derived from an EMBL/GenBank/DDBJ whole genome shotgun (WGS) entry which is preliminary data.</text>
</comment>
<accession>A0A8J3IMS8</accession>
<dbReference type="GO" id="GO:0055085">
    <property type="term" value="P:transmembrane transport"/>
    <property type="evidence" value="ECO:0007669"/>
    <property type="project" value="InterPro"/>
</dbReference>
<evidence type="ECO:0000256" key="4">
    <source>
        <dbReference type="ARBA" id="ARBA00022692"/>
    </source>
</evidence>
<dbReference type="EMBL" id="BNJK01000001">
    <property type="protein sequence ID" value="GHO95270.1"/>
    <property type="molecule type" value="Genomic_DNA"/>
</dbReference>
<dbReference type="InterPro" id="IPR035906">
    <property type="entry name" value="MetI-like_sf"/>
</dbReference>
<keyword evidence="6 7" id="KW-0472">Membrane</keyword>
<dbReference type="Pfam" id="PF00528">
    <property type="entry name" value="BPD_transp_1"/>
    <property type="match status" value="1"/>
</dbReference>
<evidence type="ECO:0000256" key="2">
    <source>
        <dbReference type="ARBA" id="ARBA00022448"/>
    </source>
</evidence>
<dbReference type="AlphaFoldDB" id="A0A8J3IMS8"/>
<feature type="transmembrane region" description="Helical" evidence="7">
    <location>
        <begin position="54"/>
        <end position="76"/>
    </location>
</feature>
<evidence type="ECO:0000256" key="7">
    <source>
        <dbReference type="RuleBase" id="RU363032"/>
    </source>
</evidence>
<evidence type="ECO:0000259" key="8">
    <source>
        <dbReference type="PROSITE" id="PS50928"/>
    </source>
</evidence>
<feature type="transmembrane region" description="Helical" evidence="7">
    <location>
        <begin position="118"/>
        <end position="140"/>
    </location>
</feature>
<organism evidence="9 10">
    <name type="scientific">Reticulibacter mediterranei</name>
    <dbReference type="NCBI Taxonomy" id="2778369"/>
    <lineage>
        <taxon>Bacteria</taxon>
        <taxon>Bacillati</taxon>
        <taxon>Chloroflexota</taxon>
        <taxon>Ktedonobacteria</taxon>
        <taxon>Ktedonobacterales</taxon>
        <taxon>Reticulibacteraceae</taxon>
        <taxon>Reticulibacter</taxon>
    </lineage>
</organism>
<reference evidence="9" key="1">
    <citation type="submission" date="2020-10" db="EMBL/GenBank/DDBJ databases">
        <title>Taxonomic study of unclassified bacteria belonging to the class Ktedonobacteria.</title>
        <authorList>
            <person name="Yabe S."/>
            <person name="Wang C.M."/>
            <person name="Zheng Y."/>
            <person name="Sakai Y."/>
            <person name="Cavaletti L."/>
            <person name="Monciardini P."/>
            <person name="Donadio S."/>
        </authorList>
    </citation>
    <scope>NUCLEOTIDE SEQUENCE</scope>
    <source>
        <strain evidence="9">ID150040</strain>
    </source>
</reference>
<dbReference type="PROSITE" id="PS50928">
    <property type="entry name" value="ABC_TM1"/>
    <property type="match status" value="1"/>
</dbReference>
<dbReference type="Gene3D" id="1.10.3720.10">
    <property type="entry name" value="MetI-like"/>
    <property type="match status" value="1"/>
</dbReference>
<evidence type="ECO:0000256" key="6">
    <source>
        <dbReference type="ARBA" id="ARBA00023136"/>
    </source>
</evidence>
<dbReference type="PANTHER" id="PTHR43227:SF11">
    <property type="entry name" value="BLL4140 PROTEIN"/>
    <property type="match status" value="1"/>
</dbReference>
<dbReference type="GO" id="GO:0005886">
    <property type="term" value="C:plasma membrane"/>
    <property type="evidence" value="ECO:0007669"/>
    <property type="project" value="UniProtKB-SubCell"/>
</dbReference>
<dbReference type="Proteomes" id="UP000597444">
    <property type="component" value="Unassembled WGS sequence"/>
</dbReference>
<evidence type="ECO:0000256" key="3">
    <source>
        <dbReference type="ARBA" id="ARBA00022475"/>
    </source>
</evidence>
<feature type="transmembrane region" description="Helical" evidence="7">
    <location>
        <begin position="323"/>
        <end position="343"/>
    </location>
</feature>
<sequence>MLLFNVSLSPLIDITGRNLLLMQAPTLTDTQEAVGQRRRHISQRTLWQEIRANIWSYIYVTPMVVLLLVFVVYPIFASLGYTFYQWNGIGDPSNYVGLDNFVRVIHDSFFWGAFLHTLVYTVVLVPIQLALALALALVLNNPKLRFASFYRSVYFIPAVTSPAVIAVVIQLIFSNLGDNVNQLLANLHITREHIDWLGDPRFALGLIIGIGIWNTLGYNLVYFLAGLQTIPGELYEAARIDGANSFGRFFYITIPMLRAVGLVIVILAILGSLQVFDLVLVLTDGGPYSATEVVNTYIYHQAFGGSARAGVQPNVGFASAASFFYGLILLGLSVAQVLIFRYINRQRAVERGQ</sequence>
<dbReference type="SUPFAM" id="SSF161098">
    <property type="entry name" value="MetI-like"/>
    <property type="match status" value="1"/>
</dbReference>
<evidence type="ECO:0000313" key="10">
    <source>
        <dbReference type="Proteomes" id="UP000597444"/>
    </source>
</evidence>
<protein>
    <submittedName>
        <fullName evidence="9">Lactose ABC transporter permease</fullName>
    </submittedName>
</protein>
<dbReference type="InterPro" id="IPR000515">
    <property type="entry name" value="MetI-like"/>
</dbReference>
<dbReference type="CDD" id="cd06261">
    <property type="entry name" value="TM_PBP2"/>
    <property type="match status" value="1"/>
</dbReference>
<dbReference type="PANTHER" id="PTHR43227">
    <property type="entry name" value="BLL4140 PROTEIN"/>
    <property type="match status" value="1"/>
</dbReference>
<comment type="subcellular location">
    <subcellularLocation>
        <location evidence="1 7">Cell membrane</location>
        <topology evidence="1 7">Multi-pass membrane protein</topology>
    </subcellularLocation>
</comment>
<proteinExistence type="inferred from homology"/>
<keyword evidence="5 7" id="KW-1133">Transmembrane helix</keyword>
<keyword evidence="2 7" id="KW-0813">Transport</keyword>
<keyword evidence="3" id="KW-1003">Cell membrane</keyword>
<evidence type="ECO:0000256" key="5">
    <source>
        <dbReference type="ARBA" id="ARBA00022989"/>
    </source>
</evidence>
<evidence type="ECO:0000256" key="1">
    <source>
        <dbReference type="ARBA" id="ARBA00004651"/>
    </source>
</evidence>
<name>A0A8J3IMS8_9CHLR</name>
<evidence type="ECO:0000313" key="9">
    <source>
        <dbReference type="EMBL" id="GHO95270.1"/>
    </source>
</evidence>
<feature type="transmembrane region" description="Helical" evidence="7">
    <location>
        <begin position="202"/>
        <end position="225"/>
    </location>
</feature>
<feature type="transmembrane region" description="Helical" evidence="7">
    <location>
        <begin position="152"/>
        <end position="173"/>
    </location>
</feature>
<keyword evidence="4 7" id="KW-0812">Transmembrane</keyword>
<feature type="domain" description="ABC transmembrane type-1" evidence="8">
    <location>
        <begin position="114"/>
        <end position="336"/>
    </location>
</feature>
<keyword evidence="10" id="KW-1185">Reference proteome</keyword>
<gene>
    <name evidence="9" type="ORF">KSF_053180</name>
</gene>
<dbReference type="InterPro" id="IPR050809">
    <property type="entry name" value="UgpAE/MalFG_permease"/>
</dbReference>